<evidence type="ECO:0000256" key="2">
    <source>
        <dbReference type="SAM" id="Phobius"/>
    </source>
</evidence>
<dbReference type="EMBL" id="JAHWGI010000335">
    <property type="protein sequence ID" value="KAK3913669.1"/>
    <property type="molecule type" value="Genomic_DNA"/>
</dbReference>
<reference evidence="3" key="2">
    <citation type="journal article" date="2023" name="BMC Genomics">
        <title>Pest status, molecular evolution, and epigenetic factors derived from the genome assembly of Frankliniella fusca, a thysanopteran phytovirus vector.</title>
        <authorList>
            <person name="Catto M.A."/>
            <person name="Labadie P.E."/>
            <person name="Jacobson A.L."/>
            <person name="Kennedy G.G."/>
            <person name="Srinivasan R."/>
            <person name="Hunt B.G."/>
        </authorList>
    </citation>
    <scope>NUCLEOTIDE SEQUENCE</scope>
    <source>
        <strain evidence="3">PL_HMW_Pooled</strain>
    </source>
</reference>
<feature type="compositionally biased region" description="Low complexity" evidence="1">
    <location>
        <begin position="598"/>
        <end position="615"/>
    </location>
</feature>
<feature type="region of interest" description="Disordered" evidence="1">
    <location>
        <begin position="637"/>
        <end position="681"/>
    </location>
</feature>
<dbReference type="Gene3D" id="3.40.50.300">
    <property type="entry name" value="P-loop containing nucleotide triphosphate hydrolases"/>
    <property type="match status" value="1"/>
</dbReference>
<sequence>MNVTRMREHRHLRHLLTKLCTPETQCGDLDQCVPPTDQLTVPEEAVLVFGNTGVGKSTMTNLLTHEDDDMESIFVDNQYLIKGTRIGSGLTSVTKVPDLVTDNTTGTHYFDCPGFEDTRGSCIELDTTYYMKDITRRVRRVKVLLLAPHFALTKGKDRSDFITMLVHAARVLRNESKLEDSVALVATKVEAFTRQRRGQPLSALPDEVVKQHIARFLQDDALAFLQSKVNSAEPEEVEVYRRAIRLLEMFLHQNDSLDYIHIGVFRAPDDEGQLNNITIIKESRDQLLDLVHNKLSYVNVRPEDFGFSVSERTKLYALTRSRTLENTINSKLTTLATHLSQDAIRDSYDPADIQSTVERFSSSSRKISQLAEKLNSSLDMKDFCIRINKLDAELTPEATEISARVARDCLQLDVLQVVSEKALVEPQVALTHWTAPIYKSADDLTARAGWNRFLLAMYERLTAYDQQRNRLSISLPTNTMDLEKKAAGLGLSMNGSSALVANLTDLDTLVARARQDPEVECVDGTLVVRGEAVLLSEVVRLRARCSGHAIQVFALRVFVDADIRLPGVSLAVVALRWEVQGGYRINLDGEAGQPWALPSSSPGAGARGADGAPGRPGRPGGHFLGVGMEFVGARLRVSVRGGPGGPGQRGSDGGDGRSGGGHGGDGGHGGAGGLGGRPGTARLFAPLGTAADLVKESGPQGVAGRGGLGGDQRPHMVRRKRGVILGTVLIIGAIAAVGGVAYALYKANEPPPPSYYNGDRGIDGAVVDGRQDPDEPRPAPWVDVPRRAAVYLQHNMNHPYRGLQLRQFDSVLDRAWNNLGLGHDSNYYDY</sequence>
<comment type="caution">
    <text evidence="3">The sequence shown here is derived from an EMBL/GenBank/DDBJ whole genome shotgun (WGS) entry which is preliminary data.</text>
</comment>
<feature type="region of interest" description="Disordered" evidence="1">
    <location>
        <begin position="755"/>
        <end position="780"/>
    </location>
</feature>
<dbReference type="SUPFAM" id="SSF52540">
    <property type="entry name" value="P-loop containing nucleoside triphosphate hydrolases"/>
    <property type="match status" value="1"/>
</dbReference>
<accession>A0AAE1LCH1</accession>
<gene>
    <name evidence="3" type="ORF">KUF71_023126</name>
</gene>
<keyword evidence="2" id="KW-1133">Transmembrane helix</keyword>
<protein>
    <submittedName>
        <fullName evidence="3">Collectin-11</fullName>
    </submittedName>
</protein>
<feature type="transmembrane region" description="Helical" evidence="2">
    <location>
        <begin position="723"/>
        <end position="745"/>
    </location>
</feature>
<dbReference type="Proteomes" id="UP001219518">
    <property type="component" value="Unassembled WGS sequence"/>
</dbReference>
<dbReference type="AlphaFoldDB" id="A0AAE1LCH1"/>
<evidence type="ECO:0000256" key="1">
    <source>
        <dbReference type="SAM" id="MobiDB-lite"/>
    </source>
</evidence>
<feature type="region of interest" description="Disordered" evidence="1">
    <location>
        <begin position="591"/>
        <end position="623"/>
    </location>
</feature>
<reference evidence="3" key="1">
    <citation type="submission" date="2021-07" db="EMBL/GenBank/DDBJ databases">
        <authorList>
            <person name="Catto M.A."/>
            <person name="Jacobson A."/>
            <person name="Kennedy G."/>
            <person name="Labadie P."/>
            <person name="Hunt B.G."/>
            <person name="Srinivasan R."/>
        </authorList>
    </citation>
    <scope>NUCLEOTIDE SEQUENCE</scope>
    <source>
        <strain evidence="3">PL_HMW_Pooled</strain>
        <tissue evidence="3">Head</tissue>
    </source>
</reference>
<dbReference type="InterPro" id="IPR027417">
    <property type="entry name" value="P-loop_NTPase"/>
</dbReference>
<evidence type="ECO:0000313" key="3">
    <source>
        <dbReference type="EMBL" id="KAK3913669.1"/>
    </source>
</evidence>
<keyword evidence="4" id="KW-1185">Reference proteome</keyword>
<organism evidence="3 4">
    <name type="scientific">Frankliniella fusca</name>
    <dbReference type="NCBI Taxonomy" id="407009"/>
    <lineage>
        <taxon>Eukaryota</taxon>
        <taxon>Metazoa</taxon>
        <taxon>Ecdysozoa</taxon>
        <taxon>Arthropoda</taxon>
        <taxon>Hexapoda</taxon>
        <taxon>Insecta</taxon>
        <taxon>Pterygota</taxon>
        <taxon>Neoptera</taxon>
        <taxon>Paraneoptera</taxon>
        <taxon>Thysanoptera</taxon>
        <taxon>Terebrantia</taxon>
        <taxon>Thripoidea</taxon>
        <taxon>Thripidae</taxon>
        <taxon>Frankliniella</taxon>
    </lineage>
</organism>
<keyword evidence="2" id="KW-0812">Transmembrane</keyword>
<feature type="compositionally biased region" description="Gly residues" evidence="1">
    <location>
        <begin position="641"/>
        <end position="678"/>
    </location>
</feature>
<proteinExistence type="predicted"/>
<keyword evidence="2" id="KW-0472">Membrane</keyword>
<name>A0AAE1LCH1_9NEOP</name>
<evidence type="ECO:0000313" key="4">
    <source>
        <dbReference type="Proteomes" id="UP001219518"/>
    </source>
</evidence>